<protein>
    <submittedName>
        <fullName evidence="2">E3 ubiquitin-protein ligase</fullName>
    </submittedName>
</protein>
<feature type="region of interest" description="Disordered" evidence="1">
    <location>
        <begin position="55"/>
        <end position="95"/>
    </location>
</feature>
<dbReference type="AlphaFoldDB" id="A0A0M3KIM0"/>
<organism evidence="2">
    <name type="scientific">Anisakis simplex</name>
    <name type="common">Herring worm</name>
    <dbReference type="NCBI Taxonomy" id="6269"/>
    <lineage>
        <taxon>Eukaryota</taxon>
        <taxon>Metazoa</taxon>
        <taxon>Ecdysozoa</taxon>
        <taxon>Nematoda</taxon>
        <taxon>Chromadorea</taxon>
        <taxon>Rhabditida</taxon>
        <taxon>Spirurina</taxon>
        <taxon>Ascaridomorpha</taxon>
        <taxon>Ascaridoidea</taxon>
        <taxon>Anisakidae</taxon>
        <taxon>Anisakis</taxon>
        <taxon>Anisakis simplex complex</taxon>
    </lineage>
</organism>
<evidence type="ECO:0000256" key="1">
    <source>
        <dbReference type="SAM" id="MobiDB-lite"/>
    </source>
</evidence>
<sequence length="253" mass="27640">LQMEETSKIHRGSCASRKFVNCEPSSSSRWRVRQRIVEYRQQDFKSSANIRSICRREVLPDSDSESSSGSSPTDSAADGVEDGDGNEPKTYSDVADKTVRSPVRIASCSCELVFTSNAESRHASVTLIITMNPRGVRKGSLPERTYNGGAAESFVGKSHTKASYRIQKAFSVNENEISMADAAGDDHLPSDAVNENLIGKEDSPPSVALVEPSEFDGAEGTGGCAVVICCYCARYGRHFDCYFQYLKNAAYFQ</sequence>
<proteinExistence type="predicted"/>
<feature type="compositionally biased region" description="Low complexity" evidence="1">
    <location>
        <begin position="65"/>
        <end position="78"/>
    </location>
</feature>
<dbReference type="WBParaSite" id="ASIM_0002083901-mRNA-1">
    <property type="protein sequence ID" value="ASIM_0002083901-mRNA-1"/>
    <property type="gene ID" value="ASIM_0002083901"/>
</dbReference>
<evidence type="ECO:0000313" key="2">
    <source>
        <dbReference type="WBParaSite" id="ASIM_0002083901-mRNA-1"/>
    </source>
</evidence>
<accession>A0A0M3KIM0</accession>
<reference evidence="2" key="1">
    <citation type="submission" date="2017-02" db="UniProtKB">
        <authorList>
            <consortium name="WormBaseParasite"/>
        </authorList>
    </citation>
    <scope>IDENTIFICATION</scope>
</reference>
<feature type="region of interest" description="Disordered" evidence="1">
    <location>
        <begin position="184"/>
        <end position="205"/>
    </location>
</feature>
<name>A0A0M3KIM0_ANISI</name>